<name>A0A2P5IC72_DIAHE</name>
<dbReference type="InParanoid" id="A0A2P5IC72"/>
<evidence type="ECO:0000256" key="1">
    <source>
        <dbReference type="SAM" id="MobiDB-lite"/>
    </source>
</evidence>
<dbReference type="Proteomes" id="UP000094444">
    <property type="component" value="Unassembled WGS sequence"/>
</dbReference>
<proteinExistence type="predicted"/>
<dbReference type="STRING" id="158607.A0A2P5IC72"/>
<gene>
    <name evidence="2" type="ORF">DHEL01_v201502</name>
</gene>
<feature type="compositionally biased region" description="Basic and acidic residues" evidence="1">
    <location>
        <begin position="642"/>
        <end position="663"/>
    </location>
</feature>
<organism evidence="2 3">
    <name type="scientific">Diaporthe helianthi</name>
    <dbReference type="NCBI Taxonomy" id="158607"/>
    <lineage>
        <taxon>Eukaryota</taxon>
        <taxon>Fungi</taxon>
        <taxon>Dikarya</taxon>
        <taxon>Ascomycota</taxon>
        <taxon>Pezizomycotina</taxon>
        <taxon>Sordariomycetes</taxon>
        <taxon>Sordariomycetidae</taxon>
        <taxon>Diaporthales</taxon>
        <taxon>Diaporthaceae</taxon>
        <taxon>Diaporthe</taxon>
    </lineage>
</organism>
<dbReference type="EMBL" id="MAVT02000070">
    <property type="protein sequence ID" value="POS80095.1"/>
    <property type="molecule type" value="Genomic_DNA"/>
</dbReference>
<comment type="caution">
    <text evidence="2">The sequence shown here is derived from an EMBL/GenBank/DDBJ whole genome shotgun (WGS) entry which is preliminary data.</text>
</comment>
<accession>A0A2P5IC72</accession>
<dbReference type="AlphaFoldDB" id="A0A2P5IC72"/>
<evidence type="ECO:0000313" key="3">
    <source>
        <dbReference type="Proteomes" id="UP000094444"/>
    </source>
</evidence>
<feature type="region of interest" description="Disordered" evidence="1">
    <location>
        <begin position="636"/>
        <end position="682"/>
    </location>
</feature>
<protein>
    <submittedName>
        <fullName evidence="2">Uncharacterized protein</fullName>
    </submittedName>
</protein>
<reference evidence="2" key="1">
    <citation type="submission" date="2017-09" db="EMBL/GenBank/DDBJ databases">
        <title>Polyketide synthases of a Diaporthe helianthi virulent isolate.</title>
        <authorList>
            <person name="Baroncelli R."/>
        </authorList>
    </citation>
    <scope>NUCLEOTIDE SEQUENCE [LARGE SCALE GENOMIC DNA]</scope>
    <source>
        <strain evidence="2">7/96</strain>
    </source>
</reference>
<evidence type="ECO:0000313" key="2">
    <source>
        <dbReference type="EMBL" id="POS80095.1"/>
    </source>
</evidence>
<sequence>MSANKKISIRTLAADHAKGPQPEIFKVSDIVYGRICELIPAKSRSVFCRFQGDLRTYLKLQSEVTRESKKISNLISFTSAHIGPDALAVPASTYVRDTWGKDGTMILQMVDDAIRTNQARKVEGTLSNGCDVSITAQKNHLDLSIKGPQPLFAGIIQQMCWLLCVAGDKPIKHLAKYVEQTNQGRTTTRANVETIYTGRPLITSQDGYHVRVSFTDSSVENVPRGSLVAISGHCWKTMTGLTIIARGFAIPPRPRHGSGLEASLPVLRQLFRHGFPRTRPVAMDRPMVLFPPSGTQRVEQDGTAGPVDVFELRLILAADCERPLRAGRNVIYWHFDPARRFASEVSIQKLEDSITVEPWAIDPDSRNFVGWSQDAGLLTTATKPIPLGAFCNLRPRGYFELVVSSISANIRFPAVLTAGVSIAAEKVETAATEADMAAQRDTALDRISSRVFVVWDVDRKRGWLLRGDTVALHVLRVNVGQKYSPEEFDFSALKILKDVADDPSPAYKVLDAFNNQESSLNRIKKGYSEDEDDKEKQLKTSLGAKLDIIYAQLLKLSDESPSLNRHDGNLSGPLRIWFKKKWGTTLRGWDFKRLASFHKPRKNFLASNMETLGRLITEYGGDDDEGDPPEKTVARLSSNQGWEKERTNRNEKAKQFQREDGELGRFQGHGRLSIPRPVFENT</sequence>
<keyword evidence="3" id="KW-1185">Reference proteome</keyword>
<dbReference type="OrthoDB" id="1577640at2759"/>